<dbReference type="InterPro" id="IPR015421">
    <property type="entry name" value="PyrdxlP-dep_Trfase_major"/>
</dbReference>
<dbReference type="InterPro" id="IPR015422">
    <property type="entry name" value="PyrdxlP-dep_Trfase_small"/>
</dbReference>
<keyword evidence="5" id="KW-0804">Transcription</keyword>
<dbReference type="Proteomes" id="UP001589867">
    <property type="component" value="Unassembled WGS sequence"/>
</dbReference>
<dbReference type="Pfam" id="PF00392">
    <property type="entry name" value="GntR"/>
    <property type="match status" value="1"/>
</dbReference>
<evidence type="ECO:0000313" key="8">
    <source>
        <dbReference type="Proteomes" id="UP001589867"/>
    </source>
</evidence>
<dbReference type="PANTHER" id="PTHR46577">
    <property type="entry name" value="HTH-TYPE TRANSCRIPTIONAL REGULATORY PROTEIN GABR"/>
    <property type="match status" value="1"/>
</dbReference>
<dbReference type="PANTHER" id="PTHR46577:SF1">
    <property type="entry name" value="HTH-TYPE TRANSCRIPTIONAL REGULATORY PROTEIN GABR"/>
    <property type="match status" value="1"/>
</dbReference>
<dbReference type="Gene3D" id="1.10.10.10">
    <property type="entry name" value="Winged helix-like DNA-binding domain superfamily/Winged helix DNA-binding domain"/>
    <property type="match status" value="1"/>
</dbReference>
<dbReference type="RefSeq" id="WP_377252821.1">
    <property type="nucleotide sequence ID" value="NZ_JBHLUH010000039.1"/>
</dbReference>
<keyword evidence="7" id="KW-0808">Transferase</keyword>
<reference evidence="7 8" key="1">
    <citation type="submission" date="2024-09" db="EMBL/GenBank/DDBJ databases">
        <authorList>
            <person name="Sun Q."/>
            <person name="Mori K."/>
        </authorList>
    </citation>
    <scope>NUCLEOTIDE SEQUENCE [LARGE SCALE GENOMIC DNA]</scope>
    <source>
        <strain evidence="7 8">TBRC 3947</strain>
    </source>
</reference>
<accession>A0ABV6M4Y2</accession>
<evidence type="ECO:0000256" key="5">
    <source>
        <dbReference type="ARBA" id="ARBA00023163"/>
    </source>
</evidence>
<dbReference type="InterPro" id="IPR051446">
    <property type="entry name" value="HTH_trans_reg/aminotransferase"/>
</dbReference>
<name>A0ABV6M4Y2_9ACTN</name>
<evidence type="ECO:0000256" key="2">
    <source>
        <dbReference type="ARBA" id="ARBA00022898"/>
    </source>
</evidence>
<evidence type="ECO:0000256" key="4">
    <source>
        <dbReference type="ARBA" id="ARBA00023125"/>
    </source>
</evidence>
<dbReference type="CDD" id="cd07377">
    <property type="entry name" value="WHTH_GntR"/>
    <property type="match status" value="1"/>
</dbReference>
<sequence length="472" mass="50669">MSSPPLALGPRLSARAMVGLLGDWENEAPTYVALAERIRLLVIDGRVPTGTRLPSERNLAQQLGRSRATIVAAYQALRDSGHVESVRGSGSSAILPHLSGRAALPRTVDFARAVPPPIDGLAEVLGRVGARATSALDGPGFDLLGNVALREAIADRYRDRGLPTSPDQILVTMGGQHAIALTARTLLRRADRVLIESPTYPHAYEALRQAGARLSVTPVDTGGWDIDHLVEALGRLRPAMAYLIPDFHNPTGASMRPADRERVVVAAQRAGTVLMIDETTADLDIDRPWHDGPFARHAGGTTGGVVTVGSLSKSVWGGLRLGWIRADRAIVDRLAQARPAGDLGTPQLEQLVGQQVVAALPALLPRRTAQLREHRDVLRKLLHHHLPEWEVPYPDGGLSLWIGLGQPVSSAFALVCQSRGIALSAGPRFTIDGSHERFVRLPFSAVPADLAVGVTALAECWRLLGNRNQRVS</sequence>
<dbReference type="SUPFAM" id="SSF53383">
    <property type="entry name" value="PLP-dependent transferases"/>
    <property type="match status" value="1"/>
</dbReference>
<evidence type="ECO:0000259" key="6">
    <source>
        <dbReference type="PROSITE" id="PS50949"/>
    </source>
</evidence>
<keyword evidence="7" id="KW-0032">Aminotransferase</keyword>
<feature type="domain" description="HTH gntR-type" evidence="6">
    <location>
        <begin position="28"/>
        <end position="96"/>
    </location>
</feature>
<gene>
    <name evidence="7" type="ORF">ACFFIA_19055</name>
</gene>
<dbReference type="Gene3D" id="3.40.640.10">
    <property type="entry name" value="Type I PLP-dependent aspartate aminotransferase-like (Major domain)"/>
    <property type="match status" value="1"/>
</dbReference>
<dbReference type="InterPro" id="IPR004839">
    <property type="entry name" value="Aminotransferase_I/II_large"/>
</dbReference>
<dbReference type="PROSITE" id="PS50949">
    <property type="entry name" value="HTH_GNTR"/>
    <property type="match status" value="1"/>
</dbReference>
<dbReference type="InterPro" id="IPR000524">
    <property type="entry name" value="Tscrpt_reg_HTH_GntR"/>
</dbReference>
<dbReference type="SMART" id="SM00345">
    <property type="entry name" value="HTH_GNTR"/>
    <property type="match status" value="1"/>
</dbReference>
<protein>
    <submittedName>
        <fullName evidence="7">PLP-dependent aminotransferase family protein</fullName>
    </submittedName>
</protein>
<dbReference type="CDD" id="cd00609">
    <property type="entry name" value="AAT_like"/>
    <property type="match status" value="1"/>
</dbReference>
<dbReference type="SUPFAM" id="SSF46785">
    <property type="entry name" value="Winged helix' DNA-binding domain"/>
    <property type="match status" value="1"/>
</dbReference>
<organism evidence="7 8">
    <name type="scientific">Phytohabitans kaempferiae</name>
    <dbReference type="NCBI Taxonomy" id="1620943"/>
    <lineage>
        <taxon>Bacteria</taxon>
        <taxon>Bacillati</taxon>
        <taxon>Actinomycetota</taxon>
        <taxon>Actinomycetes</taxon>
        <taxon>Micromonosporales</taxon>
        <taxon>Micromonosporaceae</taxon>
    </lineage>
</organism>
<comment type="similarity">
    <text evidence="1">In the C-terminal section; belongs to the class-I pyridoxal-phosphate-dependent aminotransferase family.</text>
</comment>
<dbReference type="Gene3D" id="3.90.1150.10">
    <property type="entry name" value="Aspartate Aminotransferase, domain 1"/>
    <property type="match status" value="1"/>
</dbReference>
<dbReference type="InterPro" id="IPR036390">
    <property type="entry name" value="WH_DNA-bd_sf"/>
</dbReference>
<evidence type="ECO:0000313" key="7">
    <source>
        <dbReference type="EMBL" id="MFC0529760.1"/>
    </source>
</evidence>
<comment type="caution">
    <text evidence="7">The sequence shown here is derived from an EMBL/GenBank/DDBJ whole genome shotgun (WGS) entry which is preliminary data.</text>
</comment>
<dbReference type="PRINTS" id="PR00035">
    <property type="entry name" value="HTHGNTR"/>
</dbReference>
<evidence type="ECO:0000256" key="3">
    <source>
        <dbReference type="ARBA" id="ARBA00023015"/>
    </source>
</evidence>
<dbReference type="InterPro" id="IPR015424">
    <property type="entry name" value="PyrdxlP-dep_Trfase"/>
</dbReference>
<evidence type="ECO:0000256" key="1">
    <source>
        <dbReference type="ARBA" id="ARBA00005384"/>
    </source>
</evidence>
<dbReference type="InterPro" id="IPR036388">
    <property type="entry name" value="WH-like_DNA-bd_sf"/>
</dbReference>
<keyword evidence="2" id="KW-0663">Pyridoxal phosphate</keyword>
<dbReference type="Pfam" id="PF00155">
    <property type="entry name" value="Aminotran_1_2"/>
    <property type="match status" value="1"/>
</dbReference>
<proteinExistence type="inferred from homology"/>
<keyword evidence="4" id="KW-0238">DNA-binding</keyword>
<keyword evidence="3" id="KW-0805">Transcription regulation</keyword>
<keyword evidence="8" id="KW-1185">Reference proteome</keyword>
<dbReference type="GO" id="GO:0008483">
    <property type="term" value="F:transaminase activity"/>
    <property type="evidence" value="ECO:0007669"/>
    <property type="project" value="UniProtKB-KW"/>
</dbReference>
<dbReference type="EMBL" id="JBHLUH010000039">
    <property type="protein sequence ID" value="MFC0529760.1"/>
    <property type="molecule type" value="Genomic_DNA"/>
</dbReference>